<dbReference type="Proteomes" id="UP000193040">
    <property type="component" value="Unassembled WGS sequence"/>
</dbReference>
<sequence>MNPLQRYLAHEIATDHVDGLMTRREALRRLSLLGLGSTAAVALLAACAKDQGQSPTAKSSARPETSVAPTQPPGMANALPTAPISWTSPGGQLRGAWAQAANPKGAVLVIHENRGLNDWVRSVAGRLAGAGYCALAIDLLSEQGGTAAFTDPAEATAALAAIAPEQFTHDMNAGVAELRLRAPGQQVAVVGFCFGGGLVWQLLAAGALGVSAAVPFYGPLPPNPDFAASKAAVLGIYGALDARVTGSQSAAKAALDRAGLINQLVVEPNADHAFFNETGPRYNAVAAADAWQRLLDWLDRYLARR</sequence>
<dbReference type="Gene3D" id="3.40.50.1820">
    <property type="entry name" value="alpha/beta hydrolase"/>
    <property type="match status" value="1"/>
</dbReference>
<dbReference type="InterPro" id="IPR029058">
    <property type="entry name" value="AB_hydrolase_fold"/>
</dbReference>
<dbReference type="AlphaFoldDB" id="A0A1X0Y095"/>
<keyword evidence="4" id="KW-1185">Reference proteome</keyword>
<dbReference type="GO" id="GO:0016787">
    <property type="term" value="F:hydrolase activity"/>
    <property type="evidence" value="ECO:0007669"/>
    <property type="project" value="UniProtKB-KW"/>
</dbReference>
<keyword evidence="3" id="KW-0378">Hydrolase</keyword>
<dbReference type="STRING" id="1784.VC42_01540"/>
<protein>
    <submittedName>
        <fullName evidence="3">Dienelactone hydrolase</fullName>
    </submittedName>
</protein>
<comment type="caution">
    <text evidence="3">The sequence shown here is derived from an EMBL/GenBank/DDBJ whole genome shotgun (WGS) entry which is preliminary data.</text>
</comment>
<proteinExistence type="predicted"/>
<feature type="domain" description="Dienelactone hydrolase" evidence="2">
    <location>
        <begin position="99"/>
        <end position="301"/>
    </location>
</feature>
<evidence type="ECO:0000313" key="4">
    <source>
        <dbReference type="Proteomes" id="UP000193040"/>
    </source>
</evidence>
<evidence type="ECO:0000313" key="3">
    <source>
        <dbReference type="EMBL" id="ORJ58631.1"/>
    </source>
</evidence>
<dbReference type="SUPFAM" id="SSF53474">
    <property type="entry name" value="alpha/beta-Hydrolases"/>
    <property type="match status" value="1"/>
</dbReference>
<gene>
    <name evidence="3" type="ORF">B5M45_17955</name>
</gene>
<name>A0A1X0Y095_MYCSI</name>
<dbReference type="InterPro" id="IPR002925">
    <property type="entry name" value="Dienelactn_hydro"/>
</dbReference>
<evidence type="ECO:0000256" key="1">
    <source>
        <dbReference type="SAM" id="MobiDB-lite"/>
    </source>
</evidence>
<feature type="compositionally biased region" description="Polar residues" evidence="1">
    <location>
        <begin position="52"/>
        <end position="69"/>
    </location>
</feature>
<dbReference type="PANTHER" id="PTHR46623:SF6">
    <property type="entry name" value="ALPHA_BETA-HYDROLASES SUPERFAMILY PROTEIN"/>
    <property type="match status" value="1"/>
</dbReference>
<organism evidence="3 4">
    <name type="scientific">Mycobacterium simiae</name>
    <name type="common">Mycobacterium habana</name>
    <dbReference type="NCBI Taxonomy" id="1784"/>
    <lineage>
        <taxon>Bacteria</taxon>
        <taxon>Bacillati</taxon>
        <taxon>Actinomycetota</taxon>
        <taxon>Actinomycetes</taxon>
        <taxon>Mycobacteriales</taxon>
        <taxon>Mycobacteriaceae</taxon>
        <taxon>Mycobacterium</taxon>
        <taxon>Mycobacterium simiae complex</taxon>
    </lineage>
</organism>
<dbReference type="PANTHER" id="PTHR46623">
    <property type="entry name" value="CARBOXYMETHYLENEBUTENOLIDASE-RELATED"/>
    <property type="match status" value="1"/>
</dbReference>
<evidence type="ECO:0000259" key="2">
    <source>
        <dbReference type="Pfam" id="PF01738"/>
    </source>
</evidence>
<dbReference type="Pfam" id="PF01738">
    <property type="entry name" value="DLH"/>
    <property type="match status" value="1"/>
</dbReference>
<reference evidence="3 4" key="1">
    <citation type="submission" date="2017-03" db="EMBL/GenBank/DDBJ databases">
        <title>Genomic insights into Mycobacterium simiae human colonization.</title>
        <authorList>
            <person name="Steffani J.L."/>
            <person name="Brunck M.E."/>
            <person name="Cruz E."/>
            <person name="Montiel R."/>
            <person name="Barona F."/>
        </authorList>
    </citation>
    <scope>NUCLEOTIDE SEQUENCE [LARGE SCALE GENOMIC DNA]</scope>
    <source>
        <strain evidence="3 4">MsiGto</strain>
    </source>
</reference>
<dbReference type="InterPro" id="IPR051049">
    <property type="entry name" value="Dienelactone_hydrolase-like"/>
</dbReference>
<accession>A0A1X0Y095</accession>
<feature type="region of interest" description="Disordered" evidence="1">
    <location>
        <begin position="52"/>
        <end position="84"/>
    </location>
</feature>
<dbReference type="RefSeq" id="WP_084952131.1">
    <property type="nucleotide sequence ID" value="NZ_MZZM01000023.1"/>
</dbReference>
<dbReference type="EMBL" id="MZZM01000023">
    <property type="protein sequence ID" value="ORJ58631.1"/>
    <property type="molecule type" value="Genomic_DNA"/>
</dbReference>